<sequence>MAQLKWQAARSYTVFLDLITYDLLKLFELCNFSYQEDNYLATSAYCDSMMYAHGNIVGDMSILDYPRVPLSIQYSSQIPLTEHVCVLVHAFITGIEMSMSKFIIRRVWCKYLLAFIMYLLIQHNS</sequence>
<evidence type="ECO:0000313" key="3">
    <source>
        <dbReference type="Proteomes" id="UP000091820"/>
    </source>
</evidence>
<reference evidence="2" key="2">
    <citation type="submission" date="2020-05" db="UniProtKB">
        <authorList>
            <consortium name="EnsemblMetazoa"/>
        </authorList>
    </citation>
    <scope>IDENTIFICATION</scope>
    <source>
        <strain evidence="2">IAEA</strain>
    </source>
</reference>
<protein>
    <submittedName>
        <fullName evidence="2">Uncharacterized protein</fullName>
    </submittedName>
</protein>
<keyword evidence="3" id="KW-1185">Reference proteome</keyword>
<keyword evidence="1" id="KW-0472">Membrane</keyword>
<name>A0A1A9WG56_9MUSC</name>
<dbReference type="VEuPathDB" id="VectorBase:GBRI018551"/>
<accession>A0A1A9WG56</accession>
<evidence type="ECO:0000313" key="2">
    <source>
        <dbReference type="EnsemblMetazoa" id="GBRI018551-PA"/>
    </source>
</evidence>
<dbReference type="Proteomes" id="UP000091820">
    <property type="component" value="Unassembled WGS sequence"/>
</dbReference>
<evidence type="ECO:0000256" key="1">
    <source>
        <dbReference type="SAM" id="Phobius"/>
    </source>
</evidence>
<dbReference type="AlphaFoldDB" id="A0A1A9WG56"/>
<keyword evidence="1" id="KW-0812">Transmembrane</keyword>
<reference evidence="3" key="1">
    <citation type="submission" date="2014-03" db="EMBL/GenBank/DDBJ databases">
        <authorList>
            <person name="Aksoy S."/>
            <person name="Warren W."/>
            <person name="Wilson R.K."/>
        </authorList>
    </citation>
    <scope>NUCLEOTIDE SEQUENCE [LARGE SCALE GENOMIC DNA]</scope>
    <source>
        <strain evidence="3">IAEA</strain>
    </source>
</reference>
<proteinExistence type="predicted"/>
<organism evidence="2 3">
    <name type="scientific">Glossina brevipalpis</name>
    <dbReference type="NCBI Taxonomy" id="37001"/>
    <lineage>
        <taxon>Eukaryota</taxon>
        <taxon>Metazoa</taxon>
        <taxon>Ecdysozoa</taxon>
        <taxon>Arthropoda</taxon>
        <taxon>Hexapoda</taxon>
        <taxon>Insecta</taxon>
        <taxon>Pterygota</taxon>
        <taxon>Neoptera</taxon>
        <taxon>Endopterygota</taxon>
        <taxon>Diptera</taxon>
        <taxon>Brachycera</taxon>
        <taxon>Muscomorpha</taxon>
        <taxon>Hippoboscoidea</taxon>
        <taxon>Glossinidae</taxon>
        <taxon>Glossina</taxon>
    </lineage>
</organism>
<feature type="transmembrane region" description="Helical" evidence="1">
    <location>
        <begin position="103"/>
        <end position="121"/>
    </location>
</feature>
<keyword evidence="1" id="KW-1133">Transmembrane helix</keyword>
<dbReference type="EnsemblMetazoa" id="GBRI018551-RA">
    <property type="protein sequence ID" value="GBRI018551-PA"/>
    <property type="gene ID" value="GBRI018551"/>
</dbReference>